<dbReference type="AlphaFoldDB" id="A0A848J3A8"/>
<feature type="domain" description="Beta-lactamase-related" evidence="1">
    <location>
        <begin position="41"/>
        <end position="328"/>
    </location>
</feature>
<dbReference type="InterPro" id="IPR001466">
    <property type="entry name" value="Beta-lactam-related"/>
</dbReference>
<dbReference type="Proteomes" id="UP000559010">
    <property type="component" value="Unassembled WGS sequence"/>
</dbReference>
<evidence type="ECO:0000313" key="3">
    <source>
        <dbReference type="Proteomes" id="UP000559010"/>
    </source>
</evidence>
<keyword evidence="3" id="KW-1185">Reference proteome</keyword>
<dbReference type="RefSeq" id="WP_169684572.1">
    <property type="nucleotide sequence ID" value="NZ_JABBNU010000011.1"/>
</dbReference>
<protein>
    <submittedName>
        <fullName evidence="2">Beta-lactamase family protein</fullName>
    </submittedName>
</protein>
<dbReference type="SUPFAM" id="SSF56601">
    <property type="entry name" value="beta-lactamase/transpeptidase-like"/>
    <property type="match status" value="1"/>
</dbReference>
<dbReference type="Pfam" id="PF00144">
    <property type="entry name" value="Beta-lactamase"/>
    <property type="match status" value="1"/>
</dbReference>
<dbReference type="PANTHER" id="PTHR46825:SF9">
    <property type="entry name" value="BETA-LACTAMASE-RELATED DOMAIN-CONTAINING PROTEIN"/>
    <property type="match status" value="1"/>
</dbReference>
<comment type="caution">
    <text evidence="2">The sequence shown here is derived from an EMBL/GenBank/DDBJ whole genome shotgun (WGS) entry which is preliminary data.</text>
</comment>
<evidence type="ECO:0000313" key="2">
    <source>
        <dbReference type="EMBL" id="NMM50211.1"/>
    </source>
</evidence>
<sequence>MRLVLFLLLIQASTLTFFGQSKSSIKNFNSFLEESYRIGDFSGIALISQKGKVKYDKAFGYAEFQDEELLTSDTEFNLNSGSDIAKLLSIALLLEEKKIDPDNQVANYLPELNKFPELKVYHLLTHTSGLTDIKFNNDVTEYVDYRSLVKEIAEKSDSVVQGKISYSYTNSILIGAIIESISNEKFPDYFYKSVGQKIDLPRSEFTVLDQILKYDKNDSKYAHAYVKTKGEEIIELLPEKESYHYPEGALFSSGNDILKMIDFLFNSEYISKGTYERLFNNDQTPFIFDKVIGQTTTCFGFEGNSEGYNSIVYYIPDSEISLIILCNYGFSSINSQLPEILNLLELN</sequence>
<evidence type="ECO:0000259" key="1">
    <source>
        <dbReference type="Pfam" id="PF00144"/>
    </source>
</evidence>
<gene>
    <name evidence="2" type="ORF">HH304_17515</name>
</gene>
<dbReference type="PANTHER" id="PTHR46825">
    <property type="entry name" value="D-ALANYL-D-ALANINE-CARBOXYPEPTIDASE/ENDOPEPTIDASE AMPH"/>
    <property type="match status" value="1"/>
</dbReference>
<proteinExistence type="predicted"/>
<name>A0A848J3A8_9BACT</name>
<dbReference type="Gene3D" id="3.40.710.10">
    <property type="entry name" value="DD-peptidase/beta-lactamase superfamily"/>
    <property type="match status" value="1"/>
</dbReference>
<dbReference type="InterPro" id="IPR050491">
    <property type="entry name" value="AmpC-like"/>
</dbReference>
<accession>A0A848J3A8</accession>
<organism evidence="2 3">
    <name type="scientific">Marinigracilibium pacificum</name>
    <dbReference type="NCBI Taxonomy" id="2729599"/>
    <lineage>
        <taxon>Bacteria</taxon>
        <taxon>Pseudomonadati</taxon>
        <taxon>Bacteroidota</taxon>
        <taxon>Cytophagia</taxon>
        <taxon>Cytophagales</taxon>
        <taxon>Flammeovirgaceae</taxon>
        <taxon>Marinigracilibium</taxon>
    </lineage>
</organism>
<dbReference type="EMBL" id="JABBNU010000011">
    <property type="protein sequence ID" value="NMM50211.1"/>
    <property type="molecule type" value="Genomic_DNA"/>
</dbReference>
<dbReference type="InterPro" id="IPR012338">
    <property type="entry name" value="Beta-lactam/transpept-like"/>
</dbReference>
<reference evidence="2 3" key="1">
    <citation type="submission" date="2020-04" db="EMBL/GenBank/DDBJ databases">
        <title>Flammeovirgaceae bacterium KN852 isolated from deep sea.</title>
        <authorList>
            <person name="Zhang D.-C."/>
        </authorList>
    </citation>
    <scope>NUCLEOTIDE SEQUENCE [LARGE SCALE GENOMIC DNA]</scope>
    <source>
        <strain evidence="2 3">KN852</strain>
    </source>
</reference>